<gene>
    <name evidence="1" type="ORF">K3G42_028468</name>
</gene>
<dbReference type="Proteomes" id="UP000827872">
    <property type="component" value="Linkage Group LG06"/>
</dbReference>
<accession>A0ACB8FSG3</accession>
<proteinExistence type="predicted"/>
<name>A0ACB8FSG3_9SAUR</name>
<organism evidence="1 2">
    <name type="scientific">Sphaerodactylus townsendi</name>
    <dbReference type="NCBI Taxonomy" id="933632"/>
    <lineage>
        <taxon>Eukaryota</taxon>
        <taxon>Metazoa</taxon>
        <taxon>Chordata</taxon>
        <taxon>Craniata</taxon>
        <taxon>Vertebrata</taxon>
        <taxon>Euteleostomi</taxon>
        <taxon>Lepidosauria</taxon>
        <taxon>Squamata</taxon>
        <taxon>Bifurcata</taxon>
        <taxon>Gekkota</taxon>
        <taxon>Sphaerodactylidae</taxon>
        <taxon>Sphaerodactylus</taxon>
    </lineage>
</organism>
<keyword evidence="2" id="KW-1185">Reference proteome</keyword>
<dbReference type="EMBL" id="CM037619">
    <property type="protein sequence ID" value="KAH8008232.1"/>
    <property type="molecule type" value="Genomic_DNA"/>
</dbReference>
<protein>
    <submittedName>
        <fullName evidence="1">Uncharacterized protein</fullName>
    </submittedName>
</protein>
<sequence>MDTGDKSVLPWNVSSTEYDASHSPEKTSFVNLASAIFTFVSLLVGMVSNGLFLWVLGVKMKKTVNTLWFSHLIFAYLLYCSSLPFFSVYILLDFHWVFGTVVCKLVNSFFSLAMFTTVFLLTIISLDRYLLICHPVWSQHNRTVSKARKVVAVVWLVSIIFSAPYLVFRKTQELEDKTKCLNNYILSNDLDALEMEALRDRVHLALFVVRFLLAFLLPLLIIASCHCRMAWEMKKRRLVRNRKPFQVLVASVASFFICWLPYHLYHSSPTYWKSFDVTQQVLRVTMLLGECFNFCFTPILYLFVGEKFQQGLMDTGNVTVLFGNISSTSRPTSPSQEKMNLAVGIFILGSLLMGTISNSLFLWVLGVKMKRTVNTLWFSHLIFTYLLFCTFMPFFGVYSLFGFHWVFGTVVCKLIVSVFSLTMFTTVFLLTIISLDRYLLICHPVWSQHNRTVPKARRLIAGVWLSSCALSAPYLAFQETRAMEMGRTKCDSNFAFSSDWDGPEMQVLRTRVYLALFVVRFLLAFLLPLLIISSCHCRMAWEMKKRRLARKRKPFQVLVAAVASFFICWLPYHLYHSSTTHWESFRTIQLVLRVTMLLGECFNFCFTPILYVFVGEKFQQIFKTSLLSLLQRSFLDIPIIPLANVSANEEGHPRTSIVSLELTSCGNNRPSS</sequence>
<evidence type="ECO:0000313" key="2">
    <source>
        <dbReference type="Proteomes" id="UP000827872"/>
    </source>
</evidence>
<evidence type="ECO:0000313" key="1">
    <source>
        <dbReference type="EMBL" id="KAH8008232.1"/>
    </source>
</evidence>
<comment type="caution">
    <text evidence="1">The sequence shown here is derived from an EMBL/GenBank/DDBJ whole genome shotgun (WGS) entry which is preliminary data.</text>
</comment>
<reference evidence="1" key="1">
    <citation type="submission" date="2021-08" db="EMBL/GenBank/DDBJ databases">
        <title>The first chromosome-level gecko genome reveals the dynamic sex chromosomes of Neotropical dwarf geckos (Sphaerodactylidae: Sphaerodactylus).</title>
        <authorList>
            <person name="Pinto B.J."/>
            <person name="Keating S.E."/>
            <person name="Gamble T."/>
        </authorList>
    </citation>
    <scope>NUCLEOTIDE SEQUENCE</scope>
    <source>
        <strain evidence="1">TG3544</strain>
    </source>
</reference>